<reference evidence="2 3" key="1">
    <citation type="submission" date="2018-12" db="EMBL/GenBank/DDBJ databases">
        <authorList>
            <person name="Li A."/>
            <person name="Zhang M."/>
            <person name="Zhu H."/>
        </authorList>
    </citation>
    <scope>NUCLEOTIDE SEQUENCE [LARGE SCALE GENOMIC DNA]</scope>
    <source>
        <strain evidence="2 3">R04H25</strain>
    </source>
</reference>
<protein>
    <submittedName>
        <fullName evidence="2">Uncharacterized protein</fullName>
    </submittedName>
</protein>
<organism evidence="2 3">
    <name type="scientific">Pseudidiomarina gelatinasegens</name>
    <dbReference type="NCBI Taxonomy" id="2487740"/>
    <lineage>
        <taxon>Bacteria</taxon>
        <taxon>Pseudomonadati</taxon>
        <taxon>Pseudomonadota</taxon>
        <taxon>Gammaproteobacteria</taxon>
        <taxon>Alteromonadales</taxon>
        <taxon>Idiomarinaceae</taxon>
        <taxon>Pseudidiomarina</taxon>
    </lineage>
</organism>
<comment type="caution">
    <text evidence="2">The sequence shown here is derived from an EMBL/GenBank/DDBJ whole genome shotgun (WGS) entry which is preliminary data.</text>
</comment>
<name>A0A443YZD3_9GAMM</name>
<gene>
    <name evidence="2" type="ORF">EGC76_08130</name>
</gene>
<dbReference type="OrthoDB" id="6236672at2"/>
<dbReference type="EMBL" id="RSFE01000005">
    <property type="protein sequence ID" value="RWU09584.1"/>
    <property type="molecule type" value="Genomic_DNA"/>
</dbReference>
<evidence type="ECO:0000313" key="2">
    <source>
        <dbReference type="EMBL" id="RWU09584.1"/>
    </source>
</evidence>
<dbReference type="AlphaFoldDB" id="A0A443YZD3"/>
<feature type="region of interest" description="Disordered" evidence="1">
    <location>
        <begin position="1"/>
        <end position="33"/>
    </location>
</feature>
<evidence type="ECO:0000256" key="1">
    <source>
        <dbReference type="SAM" id="MobiDB-lite"/>
    </source>
</evidence>
<feature type="compositionally biased region" description="Polar residues" evidence="1">
    <location>
        <begin position="19"/>
        <end position="31"/>
    </location>
</feature>
<sequence length="164" mass="18338">MSDQAASLRQWAAKRNDGDTVTETVTQPASTDQQQADVEQVVVLGLNTLTQEQALQAVTVFHRWAEQGKKWVGDPARWRVIPVASDYPNMDKLVSTYPRWAVWIDNDINSFKRAYDALKTIKQAGGPKRVIALHPPITSRKGLLNNIQHVAQAYLDIDVLVFSG</sequence>
<keyword evidence="3" id="KW-1185">Reference proteome</keyword>
<dbReference type="Proteomes" id="UP000288789">
    <property type="component" value="Unassembled WGS sequence"/>
</dbReference>
<proteinExistence type="predicted"/>
<evidence type="ECO:0000313" key="3">
    <source>
        <dbReference type="Proteomes" id="UP000288789"/>
    </source>
</evidence>
<dbReference type="RefSeq" id="WP_128352489.1">
    <property type="nucleotide sequence ID" value="NZ_CAXBCQ010000014.1"/>
</dbReference>
<accession>A0A443YZD3</accession>